<comment type="caution">
    <text evidence="1">The sequence shown here is derived from an EMBL/GenBank/DDBJ whole genome shotgun (WGS) entry which is preliminary data.</text>
</comment>
<dbReference type="EMBL" id="PYAW01000002">
    <property type="protein sequence ID" value="PSL47621.1"/>
    <property type="molecule type" value="Genomic_DNA"/>
</dbReference>
<accession>A0A2P8HN29</accession>
<protein>
    <submittedName>
        <fullName evidence="1">mRNA interferase HigB</fullName>
    </submittedName>
</protein>
<dbReference type="GO" id="GO:0110001">
    <property type="term" value="C:toxin-antitoxin complex"/>
    <property type="evidence" value="ECO:0007669"/>
    <property type="project" value="InterPro"/>
</dbReference>
<reference evidence="1 2" key="1">
    <citation type="submission" date="2018-03" db="EMBL/GenBank/DDBJ databases">
        <title>Genomic Encyclopedia of Archaeal and Bacterial Type Strains, Phase II (KMG-II): from individual species to whole genera.</title>
        <authorList>
            <person name="Goeker M."/>
        </authorList>
    </citation>
    <scope>NUCLEOTIDE SEQUENCE [LARGE SCALE GENOMIC DNA]</scope>
    <source>
        <strain evidence="1 2">DSM 24859</strain>
    </source>
</reference>
<proteinExistence type="predicted"/>
<dbReference type="OrthoDB" id="9799912at2"/>
<dbReference type="AlphaFoldDB" id="A0A2P8HN29"/>
<organism evidence="1 2">
    <name type="scientific">Chitinophaga niastensis</name>
    <dbReference type="NCBI Taxonomy" id="536980"/>
    <lineage>
        <taxon>Bacteria</taxon>
        <taxon>Pseudomonadati</taxon>
        <taxon>Bacteroidota</taxon>
        <taxon>Chitinophagia</taxon>
        <taxon>Chitinophagales</taxon>
        <taxon>Chitinophagaceae</taxon>
        <taxon>Chitinophaga</taxon>
    </lineage>
</organism>
<dbReference type="Pfam" id="PF09907">
    <property type="entry name" value="HigB_toxin"/>
    <property type="match status" value="1"/>
</dbReference>
<dbReference type="GO" id="GO:0004519">
    <property type="term" value="F:endonuclease activity"/>
    <property type="evidence" value="ECO:0007669"/>
    <property type="project" value="InterPro"/>
</dbReference>
<evidence type="ECO:0000313" key="1">
    <source>
        <dbReference type="EMBL" id="PSL47621.1"/>
    </source>
</evidence>
<name>A0A2P8HN29_CHINA</name>
<dbReference type="RefSeq" id="WP_106528059.1">
    <property type="nucleotide sequence ID" value="NZ_PYAW01000002.1"/>
</dbReference>
<dbReference type="InterPro" id="IPR018669">
    <property type="entry name" value="Toxin_HigB"/>
</dbReference>
<evidence type="ECO:0000313" key="2">
    <source>
        <dbReference type="Proteomes" id="UP000240971"/>
    </source>
</evidence>
<sequence>MVIISKTAINEFSSKHPDAVDPLLYWFYISKLADWSNFSDVKESFNTVDYIGNGLYVFDIGGNKYRLIARIVFRVRTVFIRFVGTHKEYDKVNPDNL</sequence>
<dbReference type="Proteomes" id="UP000240971">
    <property type="component" value="Unassembled WGS sequence"/>
</dbReference>
<dbReference type="GO" id="GO:0003723">
    <property type="term" value="F:RNA binding"/>
    <property type="evidence" value="ECO:0007669"/>
    <property type="project" value="InterPro"/>
</dbReference>
<gene>
    <name evidence="1" type="ORF">CLV51_102478</name>
</gene>
<keyword evidence="2" id="KW-1185">Reference proteome</keyword>